<name>A0A6G0YLW1_APHCR</name>
<keyword evidence="3" id="KW-1185">Reference proteome</keyword>
<proteinExistence type="predicted"/>
<comment type="caution">
    <text evidence="2">The sequence shown here is derived from an EMBL/GenBank/DDBJ whole genome shotgun (WGS) entry which is preliminary data.</text>
</comment>
<dbReference type="EMBL" id="VUJU01003352">
    <property type="protein sequence ID" value="KAF0758219.1"/>
    <property type="molecule type" value="Genomic_DNA"/>
</dbReference>
<evidence type="ECO:0000313" key="3">
    <source>
        <dbReference type="Proteomes" id="UP000478052"/>
    </source>
</evidence>
<organism evidence="2 3">
    <name type="scientific">Aphis craccivora</name>
    <name type="common">Cowpea aphid</name>
    <dbReference type="NCBI Taxonomy" id="307492"/>
    <lineage>
        <taxon>Eukaryota</taxon>
        <taxon>Metazoa</taxon>
        <taxon>Ecdysozoa</taxon>
        <taxon>Arthropoda</taxon>
        <taxon>Hexapoda</taxon>
        <taxon>Insecta</taxon>
        <taxon>Pterygota</taxon>
        <taxon>Neoptera</taxon>
        <taxon>Paraneoptera</taxon>
        <taxon>Hemiptera</taxon>
        <taxon>Sternorrhyncha</taxon>
        <taxon>Aphidomorpha</taxon>
        <taxon>Aphidoidea</taxon>
        <taxon>Aphididae</taxon>
        <taxon>Aphidini</taxon>
        <taxon>Aphis</taxon>
        <taxon>Aphis</taxon>
    </lineage>
</organism>
<feature type="chain" id="PRO_5026011269" evidence="1">
    <location>
        <begin position="21"/>
        <end position="42"/>
    </location>
</feature>
<evidence type="ECO:0000313" key="2">
    <source>
        <dbReference type="EMBL" id="KAF0758219.1"/>
    </source>
</evidence>
<gene>
    <name evidence="2" type="ORF">FWK35_00012494</name>
</gene>
<accession>A0A6G0YLW1</accession>
<protein>
    <submittedName>
        <fullName evidence="2">Uncharacterized protein</fullName>
    </submittedName>
</protein>
<dbReference type="Proteomes" id="UP000478052">
    <property type="component" value="Unassembled WGS sequence"/>
</dbReference>
<feature type="signal peptide" evidence="1">
    <location>
        <begin position="1"/>
        <end position="20"/>
    </location>
</feature>
<reference evidence="2 3" key="1">
    <citation type="submission" date="2019-08" db="EMBL/GenBank/DDBJ databases">
        <title>Whole genome of Aphis craccivora.</title>
        <authorList>
            <person name="Voronova N.V."/>
            <person name="Shulinski R.S."/>
            <person name="Bandarenka Y.V."/>
            <person name="Zhorov D.G."/>
            <person name="Warner D."/>
        </authorList>
    </citation>
    <scope>NUCLEOTIDE SEQUENCE [LARGE SCALE GENOMIC DNA]</scope>
    <source>
        <strain evidence="2">180601</strain>
        <tissue evidence="2">Whole Body</tissue>
    </source>
</reference>
<sequence>MMLLFFILFVVCTFWGTKNASFSYFSNFSCRKVILVGAWGSI</sequence>
<dbReference type="AlphaFoldDB" id="A0A6G0YLW1"/>
<keyword evidence="1" id="KW-0732">Signal</keyword>
<evidence type="ECO:0000256" key="1">
    <source>
        <dbReference type="SAM" id="SignalP"/>
    </source>
</evidence>